<organism evidence="1 2">
    <name type="scientific">Paracoccus benzoatiresistens</name>
    <dbReference type="NCBI Taxonomy" id="2997341"/>
    <lineage>
        <taxon>Bacteria</taxon>
        <taxon>Pseudomonadati</taxon>
        <taxon>Pseudomonadota</taxon>
        <taxon>Alphaproteobacteria</taxon>
        <taxon>Rhodobacterales</taxon>
        <taxon>Paracoccaceae</taxon>
        <taxon>Paracoccus</taxon>
    </lineage>
</organism>
<evidence type="ECO:0000313" key="2">
    <source>
        <dbReference type="Proteomes" id="UP001149822"/>
    </source>
</evidence>
<accession>A0ABT4JBQ8</accession>
<dbReference type="RefSeq" id="WP_268944651.1">
    <property type="nucleotide sequence ID" value="NZ_JAPTYD010000138.1"/>
</dbReference>
<gene>
    <name evidence="1" type="ORF">OU682_23780</name>
</gene>
<keyword evidence="2" id="KW-1185">Reference proteome</keyword>
<name>A0ABT4JBQ8_9RHOB</name>
<reference evidence="1" key="1">
    <citation type="submission" date="2022-12" db="EMBL/GenBank/DDBJ databases">
        <title>Paracoccus sp. EF6 isolated from a lake water.</title>
        <authorList>
            <person name="Liu H."/>
        </authorList>
    </citation>
    <scope>NUCLEOTIDE SEQUENCE</scope>
    <source>
        <strain evidence="1">EF6</strain>
    </source>
</reference>
<proteinExistence type="predicted"/>
<feature type="non-terminal residue" evidence="1">
    <location>
        <position position="1"/>
    </location>
</feature>
<evidence type="ECO:0000313" key="1">
    <source>
        <dbReference type="EMBL" id="MCZ0964566.1"/>
    </source>
</evidence>
<dbReference type="Proteomes" id="UP001149822">
    <property type="component" value="Unassembled WGS sequence"/>
</dbReference>
<dbReference type="EMBL" id="JAPTYD010000138">
    <property type="protein sequence ID" value="MCZ0964566.1"/>
    <property type="molecule type" value="Genomic_DNA"/>
</dbReference>
<comment type="caution">
    <text evidence="1">The sequence shown here is derived from an EMBL/GenBank/DDBJ whole genome shotgun (WGS) entry which is preliminary data.</text>
</comment>
<sequence length="61" mass="6493">VIFVSFDPLSGALSLSIRSGVDRFRSHGCITLHTVGSSPAPQCLIHEAFPGEARPTWNSAV</sequence>
<protein>
    <submittedName>
        <fullName evidence="1">Uncharacterized protein</fullName>
    </submittedName>
</protein>